<dbReference type="RefSeq" id="WP_097154242.1">
    <property type="nucleotide sequence ID" value="NZ_OBEL01000003.1"/>
</dbReference>
<dbReference type="SUPFAM" id="SSF46785">
    <property type="entry name" value="Winged helix' DNA-binding domain"/>
    <property type="match status" value="1"/>
</dbReference>
<evidence type="ECO:0000256" key="1">
    <source>
        <dbReference type="ARBA" id="ARBA00009437"/>
    </source>
</evidence>
<organism evidence="6 7">
    <name type="scientific">Cohaesibacter gelatinilyticus</name>
    <dbReference type="NCBI Taxonomy" id="372072"/>
    <lineage>
        <taxon>Bacteria</taxon>
        <taxon>Pseudomonadati</taxon>
        <taxon>Pseudomonadota</taxon>
        <taxon>Alphaproteobacteria</taxon>
        <taxon>Hyphomicrobiales</taxon>
        <taxon>Cohaesibacteraceae</taxon>
    </lineage>
</organism>
<dbReference type="AlphaFoldDB" id="A0A285PDQ3"/>
<dbReference type="Proteomes" id="UP000219439">
    <property type="component" value="Unassembled WGS sequence"/>
</dbReference>
<proteinExistence type="inferred from homology"/>
<dbReference type="Pfam" id="PF00126">
    <property type="entry name" value="HTH_1"/>
    <property type="match status" value="1"/>
</dbReference>
<evidence type="ECO:0000313" key="6">
    <source>
        <dbReference type="EMBL" id="SNZ19875.1"/>
    </source>
</evidence>
<keyword evidence="4" id="KW-0804">Transcription</keyword>
<dbReference type="EMBL" id="OBEL01000003">
    <property type="protein sequence ID" value="SNZ19875.1"/>
    <property type="molecule type" value="Genomic_DNA"/>
</dbReference>
<dbReference type="GO" id="GO:0043565">
    <property type="term" value="F:sequence-specific DNA binding"/>
    <property type="evidence" value="ECO:0007669"/>
    <property type="project" value="TreeGrafter"/>
</dbReference>
<dbReference type="InterPro" id="IPR005119">
    <property type="entry name" value="LysR_subst-bd"/>
</dbReference>
<keyword evidence="2" id="KW-0805">Transcription regulation</keyword>
<sequence length="291" mass="31505">MSVSPPRPKGPPLNALRAFEAAARLQSFVRAADELSVTAGAISQHIKLLEEWAGTALFVRSPNGVLLTDEGKSLAPLLQEAFDSIGAATRILRGFKPKQEIHVATLPALAQLWLPSRLAVIREQLPQAELTVTALESAPNLDREMFDLSLFIGDPTGSEGEYVLAEDVIFPVCSPSLAESLKTDPDYSALTLLIDQTWERDWALWSKESGISLLDRAGSSRYSLYSLALEEAKAGAGLLMGHACLVEDALAKGDLVRPFSQDCKTGKSLILKAPLAKDVRVDLERLVCLLC</sequence>
<gene>
    <name evidence="6" type="ORF">SAMN06265368_2971</name>
</gene>
<reference evidence="6 7" key="1">
    <citation type="submission" date="2017-09" db="EMBL/GenBank/DDBJ databases">
        <authorList>
            <person name="Ehlers B."/>
            <person name="Leendertz F.H."/>
        </authorList>
    </citation>
    <scope>NUCLEOTIDE SEQUENCE [LARGE SCALE GENOMIC DNA]</scope>
    <source>
        <strain evidence="6 7">DSM 18289</strain>
    </source>
</reference>
<dbReference type="InterPro" id="IPR000847">
    <property type="entry name" value="LysR_HTH_N"/>
</dbReference>
<dbReference type="GO" id="GO:0003700">
    <property type="term" value="F:DNA-binding transcription factor activity"/>
    <property type="evidence" value="ECO:0007669"/>
    <property type="project" value="InterPro"/>
</dbReference>
<dbReference type="Gene3D" id="1.10.10.10">
    <property type="entry name" value="Winged helix-like DNA-binding domain superfamily/Winged helix DNA-binding domain"/>
    <property type="match status" value="1"/>
</dbReference>
<evidence type="ECO:0000256" key="2">
    <source>
        <dbReference type="ARBA" id="ARBA00023015"/>
    </source>
</evidence>
<feature type="domain" description="HTH lysR-type" evidence="5">
    <location>
        <begin position="11"/>
        <end position="68"/>
    </location>
</feature>
<dbReference type="PROSITE" id="PS50931">
    <property type="entry name" value="HTH_LYSR"/>
    <property type="match status" value="1"/>
</dbReference>
<evidence type="ECO:0000256" key="4">
    <source>
        <dbReference type="ARBA" id="ARBA00023163"/>
    </source>
</evidence>
<keyword evidence="7" id="KW-1185">Reference proteome</keyword>
<dbReference type="FunFam" id="1.10.10.10:FF:000038">
    <property type="entry name" value="Glycine cleavage system transcriptional activator"/>
    <property type="match status" value="1"/>
</dbReference>
<dbReference type="SUPFAM" id="SSF53850">
    <property type="entry name" value="Periplasmic binding protein-like II"/>
    <property type="match status" value="1"/>
</dbReference>
<evidence type="ECO:0000256" key="3">
    <source>
        <dbReference type="ARBA" id="ARBA00023125"/>
    </source>
</evidence>
<dbReference type="OrthoDB" id="9793571at2"/>
<dbReference type="PANTHER" id="PTHR30537">
    <property type="entry name" value="HTH-TYPE TRANSCRIPTIONAL REGULATOR"/>
    <property type="match status" value="1"/>
</dbReference>
<evidence type="ECO:0000259" key="5">
    <source>
        <dbReference type="PROSITE" id="PS50931"/>
    </source>
</evidence>
<dbReference type="Pfam" id="PF03466">
    <property type="entry name" value="LysR_substrate"/>
    <property type="match status" value="1"/>
</dbReference>
<keyword evidence="3" id="KW-0238">DNA-binding</keyword>
<dbReference type="Gene3D" id="3.40.190.10">
    <property type="entry name" value="Periplasmic binding protein-like II"/>
    <property type="match status" value="2"/>
</dbReference>
<evidence type="ECO:0000313" key="7">
    <source>
        <dbReference type="Proteomes" id="UP000219439"/>
    </source>
</evidence>
<dbReference type="InterPro" id="IPR036388">
    <property type="entry name" value="WH-like_DNA-bd_sf"/>
</dbReference>
<protein>
    <submittedName>
        <fullName evidence="6">LysR family transcriptional regulator, glycine cleavage system transcriptional activator</fullName>
    </submittedName>
</protein>
<dbReference type="GO" id="GO:0006351">
    <property type="term" value="P:DNA-templated transcription"/>
    <property type="evidence" value="ECO:0007669"/>
    <property type="project" value="TreeGrafter"/>
</dbReference>
<dbReference type="InterPro" id="IPR036390">
    <property type="entry name" value="WH_DNA-bd_sf"/>
</dbReference>
<accession>A0A285PDQ3</accession>
<comment type="similarity">
    <text evidence="1">Belongs to the LysR transcriptional regulatory family.</text>
</comment>
<dbReference type="InterPro" id="IPR058163">
    <property type="entry name" value="LysR-type_TF_proteobact-type"/>
</dbReference>
<name>A0A285PDQ3_9HYPH</name>
<dbReference type="PANTHER" id="PTHR30537:SF74">
    <property type="entry name" value="HTH-TYPE TRANSCRIPTIONAL REGULATOR TRPI"/>
    <property type="match status" value="1"/>
</dbReference>